<dbReference type="KEGG" id="mal:MAGa3660"/>
<evidence type="ECO:0000259" key="2">
    <source>
        <dbReference type="Pfam" id="PF13635"/>
    </source>
</evidence>
<dbReference type="InterPro" id="IPR025420">
    <property type="entry name" value="DUF4143"/>
</dbReference>
<evidence type="ECO:0000313" key="3">
    <source>
        <dbReference type="EMBL" id="CBH40579.1"/>
    </source>
</evidence>
<reference evidence="4" key="1">
    <citation type="journal article" date="2010" name="BMC Genomics">
        <title>Comparative genomic and proteomic analyses of two Mycoplasma agalactiae strains: clues to the macro- and micro-events that are shaping mycoplasma diversity.</title>
        <authorList>
            <person name="Nouvel L.X."/>
            <person name="Sirand-Pugnet P."/>
            <person name="Marenda M.S."/>
            <person name="Sagne E."/>
            <person name="Barbe V."/>
            <person name="Mangenot S."/>
            <person name="Schenowitz C."/>
            <person name="Jacob D."/>
            <person name="Barre A."/>
            <person name="Claverol S."/>
            <person name="Blanchard A."/>
            <person name="Citti C."/>
        </authorList>
    </citation>
    <scope>NUCLEOTIDE SEQUENCE [LARGE SCALE GENOMIC DNA]</scope>
    <source>
        <strain evidence="4">5632</strain>
    </source>
</reference>
<dbReference type="PANTHER" id="PTHR43566:SF1">
    <property type="entry name" value="AAA+ ATPASE DOMAIN-CONTAINING PROTEIN"/>
    <property type="match status" value="1"/>
</dbReference>
<protein>
    <recommendedName>
        <fullName evidence="5">ATPase</fullName>
    </recommendedName>
</protein>
<evidence type="ECO:0000313" key="4">
    <source>
        <dbReference type="Proteomes" id="UP000006902"/>
    </source>
</evidence>
<gene>
    <name evidence="3" type="ordered locus">MAGa3660</name>
</gene>
<evidence type="ECO:0008006" key="5">
    <source>
        <dbReference type="Google" id="ProtNLM"/>
    </source>
</evidence>
<dbReference type="EMBL" id="FP671138">
    <property type="protein sequence ID" value="CBH40579.1"/>
    <property type="molecule type" value="Genomic_DNA"/>
</dbReference>
<dbReference type="InterPro" id="IPR041682">
    <property type="entry name" value="AAA_14"/>
</dbReference>
<dbReference type="Proteomes" id="UP000006902">
    <property type="component" value="Chromosome"/>
</dbReference>
<evidence type="ECO:0000259" key="1">
    <source>
        <dbReference type="Pfam" id="PF13173"/>
    </source>
</evidence>
<organism evidence="3 4">
    <name type="scientific">Mycoplasmopsis agalactiae</name>
    <name type="common">Mycoplasma agalactiae</name>
    <dbReference type="NCBI Taxonomy" id="2110"/>
    <lineage>
        <taxon>Bacteria</taxon>
        <taxon>Bacillati</taxon>
        <taxon>Mycoplasmatota</taxon>
        <taxon>Mycoplasmoidales</taxon>
        <taxon>Metamycoplasmataceae</taxon>
        <taxon>Mycoplasmopsis</taxon>
    </lineage>
</organism>
<dbReference type="PANTHER" id="PTHR43566">
    <property type="entry name" value="CONSERVED PROTEIN"/>
    <property type="match status" value="1"/>
</dbReference>
<dbReference type="Pfam" id="PF13635">
    <property type="entry name" value="DUF4143"/>
    <property type="match status" value="1"/>
</dbReference>
<sequence length="426" mass="47768">MNKKIYKPRIIDKVISRYLKIAGAICIEGPKWCGKTWTSRHASKSEFLVGNPYNNFANRQLANLNPSSVLMGENPRMIDEWQEAPAIWDAVRAKVDEIGENGLFILTGSSTPKYKGILHSGAGRISRLRMNTMSLYESGDSSGIVSLQKLCAENYNFQPQYVEELSFDKLAHLIIRGGWPGGIDAPLKDSRIVAKQYINAILSQELVDEFGNKFDYGKIKLILKSLARNVSTTVSERAIISDISQNEPENISRPTLSKYLEFLNKMFLFDNLEPFAPNYRSSLRVKQLEKRYFSDPSLACALLNLTAEKLTKDVNLYGILFESLVVRDLKIYARANDAEVYHYQDYKGNEIDAIIELSGGDWCAIEIKLGSNVVDEAAKKLNKTINNMVANGASEPILKCIIVGFGNLAYKRDDGVFIVPINALKD</sequence>
<dbReference type="AlphaFoldDB" id="D3VQI5"/>
<accession>D3VQI5</accession>
<feature type="domain" description="AAA" evidence="1">
    <location>
        <begin position="24"/>
        <end position="137"/>
    </location>
</feature>
<feature type="domain" description="DUF4143" evidence="2">
    <location>
        <begin position="211"/>
        <end position="369"/>
    </location>
</feature>
<dbReference type="OrthoDB" id="128089at2"/>
<dbReference type="RefSeq" id="WP_013021992.1">
    <property type="nucleotide sequence ID" value="NC_013948.1"/>
</dbReference>
<name>D3VQI5_MYCAA</name>
<dbReference type="Pfam" id="PF13173">
    <property type="entry name" value="AAA_14"/>
    <property type="match status" value="1"/>
</dbReference>
<proteinExistence type="predicted"/>
<dbReference type="eggNOG" id="COG1373">
    <property type="taxonomic scope" value="Bacteria"/>
</dbReference>